<organism evidence="1 2">
    <name type="scientific">Candidatus Carbonibacillus altaicus</name>
    <dbReference type="NCBI Taxonomy" id="2163959"/>
    <lineage>
        <taxon>Bacteria</taxon>
        <taxon>Bacillati</taxon>
        <taxon>Bacillota</taxon>
        <taxon>Bacilli</taxon>
        <taxon>Bacillales</taxon>
        <taxon>Candidatus Carbonibacillus</taxon>
    </lineage>
</organism>
<name>A0A2R6Y4T0_9BACL</name>
<gene>
    <name evidence="1" type="ORF">BSOLF_1206</name>
</gene>
<reference evidence="2" key="1">
    <citation type="journal article" date="2018" name="Sci. Rep.">
        <title>Lignite coal burning seam in the remote Altai Mountains harbors a hydrogen-driven thermophilic microbial community.</title>
        <authorList>
            <person name="Kadnikov V.V."/>
            <person name="Mardanov A.V."/>
            <person name="Ivasenko D.A."/>
            <person name="Antsiferov D.V."/>
            <person name="Beletsky A.V."/>
            <person name="Karnachuk O.V."/>
            <person name="Ravin N.V."/>
        </authorList>
    </citation>
    <scope>NUCLEOTIDE SEQUENCE [LARGE SCALE GENOMIC DNA]</scope>
</reference>
<comment type="caution">
    <text evidence="1">The sequence shown here is derived from an EMBL/GenBank/DDBJ whole genome shotgun (WGS) entry which is preliminary data.</text>
</comment>
<accession>A0A2R6Y4T0</accession>
<dbReference type="AlphaFoldDB" id="A0A2R6Y4T0"/>
<dbReference type="EMBL" id="PEBX01000004">
    <property type="protein sequence ID" value="PTQ57662.1"/>
    <property type="molecule type" value="Genomic_DNA"/>
</dbReference>
<protein>
    <recommendedName>
        <fullName evidence="3">Threonine dehydratase</fullName>
    </recommendedName>
</protein>
<evidence type="ECO:0008006" key="3">
    <source>
        <dbReference type="Google" id="ProtNLM"/>
    </source>
</evidence>
<proteinExistence type="predicted"/>
<evidence type="ECO:0000313" key="2">
    <source>
        <dbReference type="Proteomes" id="UP000244338"/>
    </source>
</evidence>
<evidence type="ECO:0000313" key="1">
    <source>
        <dbReference type="EMBL" id="PTQ57662.1"/>
    </source>
</evidence>
<sequence>MEFALRSRHGAYPVEVTIDEDNYRFTVRNVDRTGAFFNSPDELVSWIVHNWQKEDFENPGDFEAMLSAIGSYLGRDDLTISG</sequence>
<dbReference type="Proteomes" id="UP000244338">
    <property type="component" value="Unassembled WGS sequence"/>
</dbReference>